<name>A0A7J9BD12_GOSGO</name>
<proteinExistence type="predicted"/>
<organism evidence="3 4">
    <name type="scientific">Gossypium gossypioides</name>
    <name type="common">Mexican cotton</name>
    <name type="synonym">Selera gossypioides</name>
    <dbReference type="NCBI Taxonomy" id="34282"/>
    <lineage>
        <taxon>Eukaryota</taxon>
        <taxon>Viridiplantae</taxon>
        <taxon>Streptophyta</taxon>
        <taxon>Embryophyta</taxon>
        <taxon>Tracheophyta</taxon>
        <taxon>Spermatophyta</taxon>
        <taxon>Magnoliopsida</taxon>
        <taxon>eudicotyledons</taxon>
        <taxon>Gunneridae</taxon>
        <taxon>Pentapetalae</taxon>
        <taxon>rosids</taxon>
        <taxon>malvids</taxon>
        <taxon>Malvales</taxon>
        <taxon>Malvaceae</taxon>
        <taxon>Malvoideae</taxon>
        <taxon>Gossypium</taxon>
    </lineage>
</organism>
<feature type="non-terminal residue" evidence="3">
    <location>
        <position position="1"/>
    </location>
</feature>
<dbReference type="GO" id="GO:0046872">
    <property type="term" value="F:metal ion binding"/>
    <property type="evidence" value="ECO:0007669"/>
    <property type="project" value="UniProtKB-KW"/>
</dbReference>
<gene>
    <name evidence="3" type="ORF">Gogos_018082</name>
</gene>
<protein>
    <recommendedName>
        <fullName evidence="2">HMA domain-containing protein</fullName>
    </recommendedName>
</protein>
<dbReference type="Gene3D" id="3.30.70.100">
    <property type="match status" value="1"/>
</dbReference>
<accession>A0A7J9BD12</accession>
<sequence length="125" mass="14226">VGFFFFSHDKVIDLFIHFGLLADCCSQGWHVMRGLCRSREESFRKNGRSVSYIELCLRYKHILTPLLRLSTYRDLDVAPASVISGVESYEVDLKEQKVTVKGQVQPDAVLQTVSKTGKKTTIWDA</sequence>
<dbReference type="PANTHER" id="PTHR22814:SF287">
    <property type="entry name" value="COPPER TRANSPORT PROTEIN ATX1"/>
    <property type="match status" value="1"/>
</dbReference>
<keyword evidence="1" id="KW-0479">Metal-binding</keyword>
<dbReference type="Pfam" id="PF00403">
    <property type="entry name" value="HMA"/>
    <property type="match status" value="1"/>
</dbReference>
<dbReference type="InterPro" id="IPR036163">
    <property type="entry name" value="HMA_dom_sf"/>
</dbReference>
<dbReference type="Proteomes" id="UP000593579">
    <property type="component" value="Unassembled WGS sequence"/>
</dbReference>
<dbReference type="CDD" id="cd00371">
    <property type="entry name" value="HMA"/>
    <property type="match status" value="1"/>
</dbReference>
<keyword evidence="4" id="KW-1185">Reference proteome</keyword>
<evidence type="ECO:0000256" key="1">
    <source>
        <dbReference type="ARBA" id="ARBA00022723"/>
    </source>
</evidence>
<dbReference type="AlphaFoldDB" id="A0A7J9BD12"/>
<dbReference type="InterPro" id="IPR006121">
    <property type="entry name" value="HMA_dom"/>
</dbReference>
<reference evidence="3 4" key="1">
    <citation type="journal article" date="2019" name="Genome Biol. Evol.">
        <title>Insights into the evolution of the New World diploid cottons (Gossypium, subgenus Houzingenia) based on genome sequencing.</title>
        <authorList>
            <person name="Grover C.E."/>
            <person name="Arick M.A. 2nd"/>
            <person name="Thrash A."/>
            <person name="Conover J.L."/>
            <person name="Sanders W.S."/>
            <person name="Peterson D.G."/>
            <person name="Frelichowski J.E."/>
            <person name="Scheffler J.A."/>
            <person name="Scheffler B.E."/>
            <person name="Wendel J.F."/>
        </authorList>
    </citation>
    <scope>NUCLEOTIDE SEQUENCE [LARGE SCALE GENOMIC DNA]</scope>
    <source>
        <strain evidence="3">5</strain>
        <tissue evidence="3">Leaf</tissue>
    </source>
</reference>
<evidence type="ECO:0000313" key="4">
    <source>
        <dbReference type="Proteomes" id="UP000593579"/>
    </source>
</evidence>
<dbReference type="OrthoDB" id="689350at2759"/>
<comment type="caution">
    <text evidence="3">The sequence shown here is derived from an EMBL/GenBank/DDBJ whole genome shotgun (WGS) entry which is preliminary data.</text>
</comment>
<evidence type="ECO:0000313" key="3">
    <source>
        <dbReference type="EMBL" id="MBA0734138.1"/>
    </source>
</evidence>
<dbReference type="PANTHER" id="PTHR22814">
    <property type="entry name" value="COPPER TRANSPORT PROTEIN ATOX1-RELATED"/>
    <property type="match status" value="1"/>
</dbReference>
<dbReference type="EMBL" id="JABEZY010000002">
    <property type="protein sequence ID" value="MBA0734138.1"/>
    <property type="molecule type" value="Genomic_DNA"/>
</dbReference>
<dbReference type="SUPFAM" id="SSF55008">
    <property type="entry name" value="HMA, heavy metal-associated domain"/>
    <property type="match status" value="1"/>
</dbReference>
<feature type="domain" description="HMA" evidence="2">
    <location>
        <begin position="83"/>
        <end position="119"/>
    </location>
</feature>
<evidence type="ECO:0000259" key="2">
    <source>
        <dbReference type="Pfam" id="PF00403"/>
    </source>
</evidence>